<evidence type="ECO:0000256" key="1">
    <source>
        <dbReference type="ARBA" id="ARBA00004123"/>
    </source>
</evidence>
<keyword evidence="5 10" id="KW-0862">Zinc</keyword>
<dbReference type="InterPro" id="IPR012934">
    <property type="entry name" value="Znf_AD"/>
</dbReference>
<evidence type="ECO:0008006" key="15">
    <source>
        <dbReference type="Google" id="ProtNLM"/>
    </source>
</evidence>
<evidence type="ECO:0000256" key="3">
    <source>
        <dbReference type="ARBA" id="ARBA00022737"/>
    </source>
</evidence>
<dbReference type="InterPro" id="IPR036236">
    <property type="entry name" value="Znf_C2H2_sf"/>
</dbReference>
<name>A0A182PR65_9DIPT</name>
<dbReference type="GO" id="GO:0008270">
    <property type="term" value="F:zinc ion binding"/>
    <property type="evidence" value="ECO:0007669"/>
    <property type="project" value="UniProtKB-UniRule"/>
</dbReference>
<dbReference type="Pfam" id="PF00096">
    <property type="entry name" value="zf-C2H2"/>
    <property type="match status" value="3"/>
</dbReference>
<evidence type="ECO:0000256" key="4">
    <source>
        <dbReference type="ARBA" id="ARBA00022771"/>
    </source>
</evidence>
<dbReference type="GO" id="GO:0005634">
    <property type="term" value="C:nucleus"/>
    <property type="evidence" value="ECO:0007669"/>
    <property type="project" value="UniProtKB-SubCell"/>
</dbReference>
<dbReference type="AlphaFoldDB" id="A0A182PR65"/>
<dbReference type="Pfam" id="PF07776">
    <property type="entry name" value="zf-AD"/>
    <property type="match status" value="1"/>
</dbReference>
<dbReference type="SMART" id="SM00868">
    <property type="entry name" value="zf-AD"/>
    <property type="match status" value="1"/>
</dbReference>
<protein>
    <recommendedName>
        <fullName evidence="15">Protein krueppel</fullName>
    </recommendedName>
</protein>
<evidence type="ECO:0000256" key="10">
    <source>
        <dbReference type="PROSITE-ProRule" id="PRU01263"/>
    </source>
</evidence>
<dbReference type="STRING" id="199890.A0A182PR65"/>
<dbReference type="Proteomes" id="UP000075885">
    <property type="component" value="Unassembled WGS sequence"/>
</dbReference>
<keyword evidence="6" id="KW-0238">DNA-binding</keyword>
<dbReference type="EnsemblMetazoa" id="AEPI009447-RA">
    <property type="protein sequence ID" value="AEPI009447-PA"/>
    <property type="gene ID" value="AEPI009447"/>
</dbReference>
<feature type="binding site" evidence="10">
    <location>
        <position position="109"/>
    </location>
    <ligand>
        <name>Zn(2+)</name>
        <dbReference type="ChEBI" id="CHEBI:29105"/>
    </ligand>
</feature>
<keyword evidence="7" id="KW-0539">Nucleus</keyword>
<dbReference type="SMART" id="SM00355">
    <property type="entry name" value="ZnF_C2H2"/>
    <property type="match status" value="4"/>
</dbReference>
<evidence type="ECO:0000256" key="6">
    <source>
        <dbReference type="ARBA" id="ARBA00023125"/>
    </source>
</evidence>
<reference evidence="13" key="2">
    <citation type="submission" date="2020-05" db="UniProtKB">
        <authorList>
            <consortium name="EnsemblMetazoa"/>
        </authorList>
    </citation>
    <scope>IDENTIFICATION</scope>
    <source>
        <strain evidence="13">Epiroticus2</strain>
    </source>
</reference>
<evidence type="ECO:0000256" key="5">
    <source>
        <dbReference type="ARBA" id="ARBA00022833"/>
    </source>
</evidence>
<feature type="domain" description="C2H2-type" evidence="11">
    <location>
        <begin position="447"/>
        <end position="474"/>
    </location>
</feature>
<feature type="domain" description="ZAD" evidence="12">
    <location>
        <begin position="44"/>
        <end position="133"/>
    </location>
</feature>
<evidence type="ECO:0000256" key="9">
    <source>
        <dbReference type="PROSITE-ProRule" id="PRU00042"/>
    </source>
</evidence>
<dbReference type="VEuPathDB" id="VectorBase:AEPI009447"/>
<keyword evidence="4 9" id="KW-0863">Zinc-finger</keyword>
<keyword evidence="2 10" id="KW-0479">Metal-binding</keyword>
<reference evidence="14" key="1">
    <citation type="submission" date="2013-03" db="EMBL/GenBank/DDBJ databases">
        <title>The Genome Sequence of Anopheles epiroticus epiroticus2.</title>
        <authorList>
            <consortium name="The Broad Institute Genomics Platform"/>
            <person name="Neafsey D.E."/>
            <person name="Howell P."/>
            <person name="Walker B."/>
            <person name="Young S.K."/>
            <person name="Zeng Q."/>
            <person name="Gargeya S."/>
            <person name="Fitzgerald M."/>
            <person name="Haas B."/>
            <person name="Abouelleil A."/>
            <person name="Allen A.W."/>
            <person name="Alvarado L."/>
            <person name="Arachchi H.M."/>
            <person name="Berlin A.M."/>
            <person name="Chapman S.B."/>
            <person name="Gainer-Dewar J."/>
            <person name="Goldberg J."/>
            <person name="Griggs A."/>
            <person name="Gujja S."/>
            <person name="Hansen M."/>
            <person name="Howarth C."/>
            <person name="Imamovic A."/>
            <person name="Ireland A."/>
            <person name="Larimer J."/>
            <person name="McCowan C."/>
            <person name="Murphy C."/>
            <person name="Pearson M."/>
            <person name="Poon T.W."/>
            <person name="Priest M."/>
            <person name="Roberts A."/>
            <person name="Saif S."/>
            <person name="Shea T."/>
            <person name="Sisk P."/>
            <person name="Sykes S."/>
            <person name="Wortman J."/>
            <person name="Nusbaum C."/>
            <person name="Birren B."/>
        </authorList>
    </citation>
    <scope>NUCLEOTIDE SEQUENCE [LARGE SCALE GENOMIC DNA]</scope>
    <source>
        <strain evidence="14">Epiroticus2</strain>
    </source>
</reference>
<dbReference type="Gene3D" id="3.30.160.60">
    <property type="entry name" value="Classic Zinc Finger"/>
    <property type="match status" value="3"/>
</dbReference>
<dbReference type="InterPro" id="IPR013087">
    <property type="entry name" value="Znf_C2H2_type"/>
</dbReference>
<feature type="binding site" evidence="10">
    <location>
        <position position="49"/>
    </location>
    <ligand>
        <name>Zn(2+)</name>
        <dbReference type="ChEBI" id="CHEBI:29105"/>
    </ligand>
</feature>
<accession>A0A182PR65</accession>
<keyword evidence="3" id="KW-0677">Repeat</keyword>
<dbReference type="SUPFAM" id="SSF57667">
    <property type="entry name" value="beta-beta-alpha zinc fingers"/>
    <property type="match status" value="2"/>
</dbReference>
<evidence type="ECO:0000256" key="8">
    <source>
        <dbReference type="ARBA" id="ARBA00037948"/>
    </source>
</evidence>
<sequence length="510" mass="57803">MYKSFSTKADSKAVATKLASIKTEISRTANATSASDPKIIYLDRVCRTCLMEREKDQLKDLFQCRLAETIMSCTRIMVANALVTFPLKMSTHVAVTESDGLPCHICTSCCEELERCFNFQQMTKASDATIRSLIEKSVVIKQDSETKYEVLNVVLTDSQGNAEASAIVVPLEELRFQLINSNNSVEQELQNIKPDSESEKSIENCPLAIESSVKGTDDCPLNINPVSLANESTATVPPNNDASEHLSAARESTILRNLKQELSEFIGSNCTAISKEVEIVDVHEDDEMINVDYLKDALTEEYIQIMETQLAPTLPSSKEEQLEQEHLHNLIHASMEAEEPRDRQQREHANESDTMHCKICDVQFNKRRLYWKHVHQKHSEVSKIDLCADSDYLSFFFQKRFECQLCSKKFAENAALKSHMLRHTGEKTHVCDCHMRKHTGEEKAKKVACSICSKAFSANHDLLIHMRTHTKEKPYGCSVCEKRFMLRVHLTVHMRSHTGEKPFACSLCEK</sequence>
<dbReference type="PANTHER" id="PTHR24388">
    <property type="entry name" value="ZINC FINGER PROTEIN"/>
    <property type="match status" value="1"/>
</dbReference>
<dbReference type="FunFam" id="3.30.160.60:FF:001498">
    <property type="entry name" value="Zinc finger protein 404"/>
    <property type="match status" value="1"/>
</dbReference>
<dbReference type="PROSITE" id="PS51915">
    <property type="entry name" value="ZAD"/>
    <property type="match status" value="1"/>
</dbReference>
<dbReference type="PROSITE" id="PS50157">
    <property type="entry name" value="ZINC_FINGER_C2H2_2"/>
    <property type="match status" value="3"/>
</dbReference>
<proteinExistence type="inferred from homology"/>
<feature type="domain" description="C2H2-type" evidence="11">
    <location>
        <begin position="475"/>
        <end position="502"/>
    </location>
</feature>
<feature type="binding site" evidence="10">
    <location>
        <position position="46"/>
    </location>
    <ligand>
        <name>Zn(2+)</name>
        <dbReference type="ChEBI" id="CHEBI:29105"/>
    </ligand>
</feature>
<organism evidence="13 14">
    <name type="scientific">Anopheles epiroticus</name>
    <dbReference type="NCBI Taxonomy" id="199890"/>
    <lineage>
        <taxon>Eukaryota</taxon>
        <taxon>Metazoa</taxon>
        <taxon>Ecdysozoa</taxon>
        <taxon>Arthropoda</taxon>
        <taxon>Hexapoda</taxon>
        <taxon>Insecta</taxon>
        <taxon>Pterygota</taxon>
        <taxon>Neoptera</taxon>
        <taxon>Endopterygota</taxon>
        <taxon>Diptera</taxon>
        <taxon>Nematocera</taxon>
        <taxon>Culicoidea</taxon>
        <taxon>Culicidae</taxon>
        <taxon>Anophelinae</taxon>
        <taxon>Anopheles</taxon>
    </lineage>
</organism>
<dbReference type="GO" id="GO:0000981">
    <property type="term" value="F:DNA-binding transcription factor activity, RNA polymerase II-specific"/>
    <property type="evidence" value="ECO:0007669"/>
    <property type="project" value="TreeGrafter"/>
</dbReference>
<dbReference type="SUPFAM" id="SSF57716">
    <property type="entry name" value="Glucocorticoid receptor-like (DNA-binding domain)"/>
    <property type="match status" value="1"/>
</dbReference>
<comment type="subcellular location">
    <subcellularLocation>
        <location evidence="1">Nucleus</location>
    </subcellularLocation>
</comment>
<feature type="binding site" evidence="10">
    <location>
        <position position="106"/>
    </location>
    <ligand>
        <name>Zn(2+)</name>
        <dbReference type="ChEBI" id="CHEBI:29105"/>
    </ligand>
</feature>
<feature type="domain" description="C2H2-type" evidence="11">
    <location>
        <begin position="401"/>
        <end position="428"/>
    </location>
</feature>
<evidence type="ECO:0000259" key="11">
    <source>
        <dbReference type="PROSITE" id="PS50157"/>
    </source>
</evidence>
<evidence type="ECO:0000313" key="13">
    <source>
        <dbReference type="EnsemblMetazoa" id="AEPI009447-PA"/>
    </source>
</evidence>
<evidence type="ECO:0000259" key="12">
    <source>
        <dbReference type="PROSITE" id="PS51915"/>
    </source>
</evidence>
<dbReference type="PROSITE" id="PS00028">
    <property type="entry name" value="ZINC_FINGER_C2H2_1"/>
    <property type="match status" value="4"/>
</dbReference>
<dbReference type="FunFam" id="3.30.160.60:FF:000478">
    <property type="entry name" value="Zinc finger protein 133"/>
    <property type="match status" value="1"/>
</dbReference>
<evidence type="ECO:0000256" key="2">
    <source>
        <dbReference type="ARBA" id="ARBA00022723"/>
    </source>
</evidence>
<dbReference type="GO" id="GO:0000978">
    <property type="term" value="F:RNA polymerase II cis-regulatory region sequence-specific DNA binding"/>
    <property type="evidence" value="ECO:0007669"/>
    <property type="project" value="TreeGrafter"/>
</dbReference>
<evidence type="ECO:0000313" key="14">
    <source>
        <dbReference type="Proteomes" id="UP000075885"/>
    </source>
</evidence>
<dbReference type="FunFam" id="3.30.160.60:FF:000145">
    <property type="entry name" value="Zinc finger protein 574"/>
    <property type="match status" value="1"/>
</dbReference>
<evidence type="ECO:0000256" key="7">
    <source>
        <dbReference type="ARBA" id="ARBA00023242"/>
    </source>
</evidence>
<dbReference type="InterPro" id="IPR050527">
    <property type="entry name" value="Snail/Krueppel_Znf"/>
</dbReference>
<keyword evidence="14" id="KW-1185">Reference proteome</keyword>
<dbReference type="PANTHER" id="PTHR24388:SF54">
    <property type="entry name" value="PROTEIN ESCARGOT"/>
    <property type="match status" value="1"/>
</dbReference>
<comment type="similarity">
    <text evidence="8">Belongs to the snail C2H2-type zinc-finger protein family.</text>
</comment>